<accession>A0A402B859</accession>
<dbReference type="Proteomes" id="UP000287171">
    <property type="component" value="Unassembled WGS sequence"/>
</dbReference>
<organism evidence="5 6">
    <name type="scientific">Dictyobacter alpinus</name>
    <dbReference type="NCBI Taxonomy" id="2014873"/>
    <lineage>
        <taxon>Bacteria</taxon>
        <taxon>Bacillati</taxon>
        <taxon>Chloroflexota</taxon>
        <taxon>Ktedonobacteria</taxon>
        <taxon>Ktedonobacterales</taxon>
        <taxon>Dictyobacteraceae</taxon>
        <taxon>Dictyobacter</taxon>
    </lineage>
</organism>
<dbReference type="Gene3D" id="3.90.79.10">
    <property type="entry name" value="Nucleoside Triphosphate Pyrophosphohydrolase"/>
    <property type="match status" value="1"/>
</dbReference>
<evidence type="ECO:0000256" key="3">
    <source>
        <dbReference type="RuleBase" id="RU003476"/>
    </source>
</evidence>
<evidence type="ECO:0000259" key="4">
    <source>
        <dbReference type="PROSITE" id="PS51462"/>
    </source>
</evidence>
<evidence type="ECO:0000256" key="1">
    <source>
        <dbReference type="ARBA" id="ARBA00001946"/>
    </source>
</evidence>
<dbReference type="PROSITE" id="PS51462">
    <property type="entry name" value="NUDIX"/>
    <property type="match status" value="1"/>
</dbReference>
<dbReference type="RefSeq" id="WP_126627863.1">
    <property type="nucleotide sequence ID" value="NZ_BIFT01000001.1"/>
</dbReference>
<dbReference type="InterPro" id="IPR015797">
    <property type="entry name" value="NUDIX_hydrolase-like_dom_sf"/>
</dbReference>
<dbReference type="SUPFAM" id="SSF55811">
    <property type="entry name" value="Nudix"/>
    <property type="match status" value="1"/>
</dbReference>
<sequence length="137" mass="15308">MIESVADVLVIENNKVLLVQQKQQSCYGLWGFPGGHLEPGETAQEAVVREIHEELGTVLMQVKPFKVTHIELPGGTLELNTFTGVLRGPLVLEDHELMAYGWFSLESLQIMRERLRLPILLEHAQELLISLPSVAGK</sequence>
<dbReference type="PRINTS" id="PR00502">
    <property type="entry name" value="NUDIXFAMILY"/>
</dbReference>
<dbReference type="PROSITE" id="PS00893">
    <property type="entry name" value="NUDIX_BOX"/>
    <property type="match status" value="1"/>
</dbReference>
<dbReference type="GO" id="GO:0016787">
    <property type="term" value="F:hydrolase activity"/>
    <property type="evidence" value="ECO:0007669"/>
    <property type="project" value="UniProtKB-KW"/>
</dbReference>
<keyword evidence="2 3" id="KW-0378">Hydrolase</keyword>
<dbReference type="EMBL" id="BIFT01000001">
    <property type="protein sequence ID" value="GCE27526.1"/>
    <property type="molecule type" value="Genomic_DNA"/>
</dbReference>
<dbReference type="InterPro" id="IPR020476">
    <property type="entry name" value="Nudix_hydrolase"/>
</dbReference>
<gene>
    <name evidence="5" type="ORF">KDA_30100</name>
</gene>
<dbReference type="Pfam" id="PF00293">
    <property type="entry name" value="NUDIX"/>
    <property type="match status" value="1"/>
</dbReference>
<feature type="domain" description="Nudix hydrolase" evidence="4">
    <location>
        <begin position="1"/>
        <end position="125"/>
    </location>
</feature>
<name>A0A402B859_9CHLR</name>
<evidence type="ECO:0000256" key="2">
    <source>
        <dbReference type="ARBA" id="ARBA00022801"/>
    </source>
</evidence>
<comment type="similarity">
    <text evidence="3">Belongs to the Nudix hydrolase family.</text>
</comment>
<dbReference type="AlphaFoldDB" id="A0A402B859"/>
<dbReference type="InterPro" id="IPR020084">
    <property type="entry name" value="NUDIX_hydrolase_CS"/>
</dbReference>
<dbReference type="OrthoDB" id="9816289at2"/>
<dbReference type="InterPro" id="IPR000086">
    <property type="entry name" value="NUDIX_hydrolase_dom"/>
</dbReference>
<comment type="caution">
    <text evidence="5">The sequence shown here is derived from an EMBL/GenBank/DDBJ whole genome shotgun (WGS) entry which is preliminary data.</text>
</comment>
<evidence type="ECO:0000313" key="5">
    <source>
        <dbReference type="EMBL" id="GCE27526.1"/>
    </source>
</evidence>
<dbReference type="PANTHER" id="PTHR43046">
    <property type="entry name" value="GDP-MANNOSE MANNOSYL HYDROLASE"/>
    <property type="match status" value="1"/>
</dbReference>
<reference evidence="6" key="1">
    <citation type="submission" date="2018-12" db="EMBL/GenBank/DDBJ databases">
        <title>Tengunoibacter tsumagoiensis gen. nov., sp. nov., Dictyobacter kobayashii sp. nov., D. alpinus sp. nov., and D. joshuensis sp. nov. and description of Dictyobacteraceae fam. nov. within the order Ktedonobacterales isolated from Tengu-no-mugimeshi.</title>
        <authorList>
            <person name="Wang C.M."/>
            <person name="Zheng Y."/>
            <person name="Sakai Y."/>
            <person name="Toyoda A."/>
            <person name="Minakuchi Y."/>
            <person name="Abe K."/>
            <person name="Yokota A."/>
            <person name="Yabe S."/>
        </authorList>
    </citation>
    <scope>NUCLEOTIDE SEQUENCE [LARGE SCALE GENOMIC DNA]</scope>
    <source>
        <strain evidence="6">Uno16</strain>
    </source>
</reference>
<evidence type="ECO:0000313" key="6">
    <source>
        <dbReference type="Proteomes" id="UP000287171"/>
    </source>
</evidence>
<dbReference type="PANTHER" id="PTHR43046:SF14">
    <property type="entry name" value="MUTT_NUDIX FAMILY PROTEIN"/>
    <property type="match status" value="1"/>
</dbReference>
<comment type="cofactor">
    <cofactor evidence="1">
        <name>Mg(2+)</name>
        <dbReference type="ChEBI" id="CHEBI:18420"/>
    </cofactor>
</comment>
<proteinExistence type="inferred from homology"/>
<keyword evidence="6" id="KW-1185">Reference proteome</keyword>
<protein>
    <recommendedName>
        <fullName evidence="4">Nudix hydrolase domain-containing protein</fullName>
    </recommendedName>
</protein>